<dbReference type="STRING" id="51642.NSMM_470049"/>
<keyword evidence="5" id="KW-0233">DNA recombination</keyword>
<accession>A0A1G5SGI5</accession>
<name>A0A1G5SGI5_9PROT</name>
<evidence type="ECO:0000256" key="2">
    <source>
        <dbReference type="ARBA" id="ARBA00010961"/>
    </source>
</evidence>
<dbReference type="GO" id="GO:0006313">
    <property type="term" value="P:DNA transposition"/>
    <property type="evidence" value="ECO:0007669"/>
    <property type="project" value="InterPro"/>
</dbReference>
<evidence type="ECO:0000256" key="3">
    <source>
        <dbReference type="ARBA" id="ARBA00022578"/>
    </source>
</evidence>
<organism evidence="6 7">
    <name type="scientific">Nitrosomonas mobilis</name>
    <dbReference type="NCBI Taxonomy" id="51642"/>
    <lineage>
        <taxon>Bacteria</taxon>
        <taxon>Pseudomonadati</taxon>
        <taxon>Pseudomonadota</taxon>
        <taxon>Betaproteobacteria</taxon>
        <taxon>Nitrosomonadales</taxon>
        <taxon>Nitrosomonadaceae</taxon>
        <taxon>Nitrosomonas</taxon>
    </lineage>
</organism>
<gene>
    <name evidence="6" type="ORF">NSMM_470049</name>
</gene>
<evidence type="ECO:0000256" key="5">
    <source>
        <dbReference type="ARBA" id="ARBA00023172"/>
    </source>
</evidence>
<sequence>MIIRCNVVTLLTNQFSDSLTELLRRGAKQLLEQAVEAELTGFMEQFSGRKLNDGRAAVVRNGYRPERNIQTSIGPVTVKIPKVRAKDGDPVTFRSALLWCRAVCTEDSFAGGGVTLAVFEGCFRLSMKQ</sequence>
<evidence type="ECO:0000256" key="1">
    <source>
        <dbReference type="ARBA" id="ARBA00002190"/>
    </source>
</evidence>
<keyword evidence="3" id="KW-0815">Transposition</keyword>
<evidence type="ECO:0000313" key="6">
    <source>
        <dbReference type="EMBL" id="SCZ85980.1"/>
    </source>
</evidence>
<dbReference type="Pfam" id="PF00872">
    <property type="entry name" value="Transposase_mut"/>
    <property type="match status" value="1"/>
</dbReference>
<keyword evidence="7" id="KW-1185">Reference proteome</keyword>
<dbReference type="Proteomes" id="UP000198729">
    <property type="component" value="Unassembled WGS sequence"/>
</dbReference>
<protein>
    <recommendedName>
        <fullName evidence="8">Transposase</fullName>
    </recommendedName>
</protein>
<dbReference type="AlphaFoldDB" id="A0A1G5SGI5"/>
<keyword evidence="4" id="KW-0238">DNA-binding</keyword>
<reference evidence="6 7" key="1">
    <citation type="submission" date="2016-10" db="EMBL/GenBank/DDBJ databases">
        <authorList>
            <person name="de Groot N.N."/>
        </authorList>
    </citation>
    <scope>NUCLEOTIDE SEQUENCE [LARGE SCALE GENOMIC DNA]</scope>
    <source>
        <strain evidence="6">1</strain>
    </source>
</reference>
<proteinExistence type="inferred from homology"/>
<dbReference type="GO" id="GO:0003677">
    <property type="term" value="F:DNA binding"/>
    <property type="evidence" value="ECO:0007669"/>
    <property type="project" value="UniProtKB-KW"/>
</dbReference>
<dbReference type="InterPro" id="IPR001207">
    <property type="entry name" value="Transposase_mutator"/>
</dbReference>
<evidence type="ECO:0000313" key="7">
    <source>
        <dbReference type="Proteomes" id="UP000198729"/>
    </source>
</evidence>
<comment type="similarity">
    <text evidence="2">Belongs to the transposase mutator family.</text>
</comment>
<dbReference type="GO" id="GO:0004803">
    <property type="term" value="F:transposase activity"/>
    <property type="evidence" value="ECO:0007669"/>
    <property type="project" value="InterPro"/>
</dbReference>
<dbReference type="EMBL" id="FMWO01000055">
    <property type="protein sequence ID" value="SCZ85980.1"/>
    <property type="molecule type" value="Genomic_DNA"/>
</dbReference>
<comment type="function">
    <text evidence="1">Required for the transposition of the insertion element.</text>
</comment>
<evidence type="ECO:0000256" key="4">
    <source>
        <dbReference type="ARBA" id="ARBA00023125"/>
    </source>
</evidence>
<evidence type="ECO:0008006" key="8">
    <source>
        <dbReference type="Google" id="ProtNLM"/>
    </source>
</evidence>